<feature type="signal peptide" evidence="1">
    <location>
        <begin position="1"/>
        <end position="20"/>
    </location>
</feature>
<reference evidence="2" key="2">
    <citation type="submission" date="2020-09" db="EMBL/GenBank/DDBJ databases">
        <authorList>
            <person name="Sun Q."/>
            <person name="Ohkuma M."/>
        </authorList>
    </citation>
    <scope>NUCLEOTIDE SEQUENCE</scope>
    <source>
        <strain evidence="2">JCM 13919</strain>
    </source>
</reference>
<feature type="chain" id="PRO_5037346095" evidence="1">
    <location>
        <begin position="21"/>
        <end position="77"/>
    </location>
</feature>
<accession>A0A917JVA5</accession>
<sequence length="77" mass="8636">MRVQVTVMAVLLWIANMAYAQITPPSTQTVLINPLIMYLETFDGTKIKIYIPREEVLKLQNVSSGDSVSLLAPEEEL</sequence>
<dbReference type="AlphaFoldDB" id="A0A917JVA5"/>
<dbReference type="Proteomes" id="UP000630149">
    <property type="component" value="Unassembled WGS sequence"/>
</dbReference>
<reference evidence="2" key="1">
    <citation type="journal article" date="2014" name="Int. J. Syst. Evol. Microbiol.">
        <title>Complete genome sequence of Corynebacterium casei LMG S-19264T (=DSM 44701T), isolated from a smear-ripened cheese.</title>
        <authorList>
            <consortium name="US DOE Joint Genome Institute (JGI-PGF)"/>
            <person name="Walter F."/>
            <person name="Albersmeier A."/>
            <person name="Kalinowski J."/>
            <person name="Ruckert C."/>
        </authorList>
    </citation>
    <scope>NUCLEOTIDE SEQUENCE</scope>
    <source>
        <strain evidence="2">JCM 13919</strain>
    </source>
</reference>
<proteinExistence type="predicted"/>
<keyword evidence="3" id="KW-1185">Reference proteome</keyword>
<name>A0A917JVA5_9GAMM</name>
<evidence type="ECO:0000313" key="2">
    <source>
        <dbReference type="EMBL" id="GGI83960.1"/>
    </source>
</evidence>
<comment type="caution">
    <text evidence="2">The sequence shown here is derived from an EMBL/GenBank/DDBJ whole genome shotgun (WGS) entry which is preliminary data.</text>
</comment>
<dbReference type="RefSeq" id="WP_131776497.1">
    <property type="nucleotide sequence ID" value="NZ_BMOB01000004.1"/>
</dbReference>
<organism evidence="2 3">
    <name type="scientific">Legionella impletisoli</name>
    <dbReference type="NCBI Taxonomy" id="343510"/>
    <lineage>
        <taxon>Bacteria</taxon>
        <taxon>Pseudomonadati</taxon>
        <taxon>Pseudomonadota</taxon>
        <taxon>Gammaproteobacteria</taxon>
        <taxon>Legionellales</taxon>
        <taxon>Legionellaceae</taxon>
        <taxon>Legionella</taxon>
    </lineage>
</organism>
<dbReference type="EMBL" id="BMOB01000004">
    <property type="protein sequence ID" value="GGI83960.1"/>
    <property type="molecule type" value="Genomic_DNA"/>
</dbReference>
<gene>
    <name evidence="2" type="ORF">GCM10007966_10730</name>
</gene>
<protein>
    <submittedName>
        <fullName evidence="2">Uncharacterized protein</fullName>
    </submittedName>
</protein>
<evidence type="ECO:0000313" key="3">
    <source>
        <dbReference type="Proteomes" id="UP000630149"/>
    </source>
</evidence>
<keyword evidence="1" id="KW-0732">Signal</keyword>
<evidence type="ECO:0000256" key="1">
    <source>
        <dbReference type="SAM" id="SignalP"/>
    </source>
</evidence>